<evidence type="ECO:0000313" key="1">
    <source>
        <dbReference type="Proteomes" id="UP000887576"/>
    </source>
</evidence>
<dbReference type="Proteomes" id="UP000887576">
    <property type="component" value="Unplaced"/>
</dbReference>
<reference evidence="2" key="1">
    <citation type="submission" date="2022-11" db="UniProtKB">
        <authorList>
            <consortium name="WormBaseParasite"/>
        </authorList>
    </citation>
    <scope>IDENTIFICATION</scope>
</reference>
<accession>A0AC34RKY2</accession>
<dbReference type="WBParaSite" id="JU765_v2.g7779.t1">
    <property type="protein sequence ID" value="JU765_v2.g7779.t1"/>
    <property type="gene ID" value="JU765_v2.g7779"/>
</dbReference>
<evidence type="ECO:0000313" key="2">
    <source>
        <dbReference type="WBParaSite" id="JU765_v2.g7779.t1"/>
    </source>
</evidence>
<name>A0AC34RKY2_9BILA</name>
<sequence length="510" mass="58886">MSIILLVTIVAGFSAIVYFLFQRNANYWRRRGIPGPVSTDPIGHELSYFFNYEKPFSDALVQWTKQYGKVYGIMEGWRQILVISDPHMIHEIFVKQFWNFYSRKLNPMVDEDDRPRTNVFDAVGPRWKRLRTISAPSFSISNLKRIFPIVDDSVKSMVSHLDKAFERDLPFDIYEYCQELSMDVICRVSMGQKESKQFANPILPTIKKIWMTFRTGKFEYFAHCFPLIAKVLFKIREIVSPQPASAMFLNLRRIIEERKKTRLENPSAGSDGPVDYIDLFLEAEDPNVKEGEFSTENGMKISKKMTTDEIVSSCLVFLLAGFDTTANTLGITFYLLAKHPEFQERLYEEIIDVCQTDEIRFDDLNQLKLCDAAMKEALRLYPIGEFAASRVCKATTTVCDIKIEKGVFIVPDVFSLHRNKEIWGENADEFYPDRFFDMTSEQKLAFMPFGSGPRICIGLRLSEMEEKTALARILKKYRIVPCSLTESEFGINGTTVLNPKKVVVKLEKRI</sequence>
<organism evidence="1 2">
    <name type="scientific">Panagrolaimus sp. JU765</name>
    <dbReference type="NCBI Taxonomy" id="591449"/>
    <lineage>
        <taxon>Eukaryota</taxon>
        <taxon>Metazoa</taxon>
        <taxon>Ecdysozoa</taxon>
        <taxon>Nematoda</taxon>
        <taxon>Chromadorea</taxon>
        <taxon>Rhabditida</taxon>
        <taxon>Tylenchina</taxon>
        <taxon>Panagrolaimomorpha</taxon>
        <taxon>Panagrolaimoidea</taxon>
        <taxon>Panagrolaimidae</taxon>
        <taxon>Panagrolaimus</taxon>
    </lineage>
</organism>
<protein>
    <submittedName>
        <fullName evidence="2">Cytochrome P450</fullName>
    </submittedName>
</protein>
<proteinExistence type="predicted"/>